<evidence type="ECO:0000313" key="2">
    <source>
        <dbReference type="EMBL" id="GBP78135.1"/>
    </source>
</evidence>
<protein>
    <submittedName>
        <fullName evidence="2">Uncharacterized protein</fullName>
    </submittedName>
</protein>
<evidence type="ECO:0000313" key="3">
    <source>
        <dbReference type="Proteomes" id="UP000299102"/>
    </source>
</evidence>
<keyword evidence="1" id="KW-0812">Transmembrane</keyword>
<feature type="transmembrane region" description="Helical" evidence="1">
    <location>
        <begin position="40"/>
        <end position="60"/>
    </location>
</feature>
<accession>A0A4C1YV37</accession>
<keyword evidence="1" id="KW-0472">Membrane</keyword>
<proteinExistence type="predicted"/>
<keyword evidence="1" id="KW-1133">Transmembrane helix</keyword>
<sequence>MFVCTLRRWYSTIEGKPGFTKEALRTLKLRKESAKEKKRYLARILFFISIPVTPMILIPLDFNLVNGYLDEAVASSSIKINYKANGSSLLKVNDGGSNPKSIEYLSRKNCLMSSQLKHFVRLSARQKPHLTICIEKIARRLHETKIY</sequence>
<gene>
    <name evidence="2" type="ORF">EVAR_59929_1</name>
</gene>
<organism evidence="2 3">
    <name type="scientific">Eumeta variegata</name>
    <name type="common">Bagworm moth</name>
    <name type="synonym">Eumeta japonica</name>
    <dbReference type="NCBI Taxonomy" id="151549"/>
    <lineage>
        <taxon>Eukaryota</taxon>
        <taxon>Metazoa</taxon>
        <taxon>Ecdysozoa</taxon>
        <taxon>Arthropoda</taxon>
        <taxon>Hexapoda</taxon>
        <taxon>Insecta</taxon>
        <taxon>Pterygota</taxon>
        <taxon>Neoptera</taxon>
        <taxon>Endopterygota</taxon>
        <taxon>Lepidoptera</taxon>
        <taxon>Glossata</taxon>
        <taxon>Ditrysia</taxon>
        <taxon>Tineoidea</taxon>
        <taxon>Psychidae</taxon>
        <taxon>Oiketicinae</taxon>
        <taxon>Eumeta</taxon>
    </lineage>
</organism>
<dbReference type="OrthoDB" id="7312725at2759"/>
<evidence type="ECO:0000256" key="1">
    <source>
        <dbReference type="SAM" id="Phobius"/>
    </source>
</evidence>
<dbReference type="AlphaFoldDB" id="A0A4C1YV37"/>
<comment type="caution">
    <text evidence="2">The sequence shown here is derived from an EMBL/GenBank/DDBJ whole genome shotgun (WGS) entry which is preliminary data.</text>
</comment>
<name>A0A4C1YV37_EUMVA</name>
<dbReference type="Proteomes" id="UP000299102">
    <property type="component" value="Unassembled WGS sequence"/>
</dbReference>
<dbReference type="EMBL" id="BGZK01001358">
    <property type="protein sequence ID" value="GBP78135.1"/>
    <property type="molecule type" value="Genomic_DNA"/>
</dbReference>
<keyword evidence="3" id="KW-1185">Reference proteome</keyword>
<reference evidence="2 3" key="1">
    <citation type="journal article" date="2019" name="Commun. Biol.">
        <title>The bagworm genome reveals a unique fibroin gene that provides high tensile strength.</title>
        <authorList>
            <person name="Kono N."/>
            <person name="Nakamura H."/>
            <person name="Ohtoshi R."/>
            <person name="Tomita M."/>
            <person name="Numata K."/>
            <person name="Arakawa K."/>
        </authorList>
    </citation>
    <scope>NUCLEOTIDE SEQUENCE [LARGE SCALE GENOMIC DNA]</scope>
</reference>